<dbReference type="InterPro" id="IPR021352">
    <property type="entry name" value="DUF2971"/>
</dbReference>
<proteinExistence type="predicted"/>
<dbReference type="EMBL" id="PZKG01000055">
    <property type="protein sequence ID" value="PTE21335.1"/>
    <property type="molecule type" value="Genomic_DNA"/>
</dbReference>
<dbReference type="RefSeq" id="WP_107664323.1">
    <property type="nucleotide sequence ID" value="NZ_PZKG01000055.1"/>
</dbReference>
<keyword evidence="2" id="KW-1185">Reference proteome</keyword>
<dbReference type="Proteomes" id="UP000241010">
    <property type="component" value="Unassembled WGS sequence"/>
</dbReference>
<comment type="caution">
    <text evidence="1">The sequence shown here is derived from an EMBL/GenBank/DDBJ whole genome shotgun (WGS) entry which is preliminary data.</text>
</comment>
<gene>
    <name evidence="1" type="ORF">C5F48_12935</name>
</gene>
<reference evidence="1 2" key="1">
    <citation type="submission" date="2018-03" db="EMBL/GenBank/DDBJ databases">
        <title>Cereibacter changlensis.</title>
        <authorList>
            <person name="Meyer T.E."/>
            <person name="Miller S."/>
            <person name="Lodha T."/>
            <person name="Gandham S."/>
            <person name="Chintalapati S."/>
            <person name="Chintalapati V.R."/>
        </authorList>
    </citation>
    <scope>NUCLEOTIDE SEQUENCE [LARGE SCALE GENOMIC DNA]</scope>
    <source>
        <strain evidence="1 2">JA139</strain>
    </source>
</reference>
<protein>
    <recommendedName>
        <fullName evidence="3">DUF2971 domain-containing protein</fullName>
    </recommendedName>
</protein>
<dbReference type="OrthoDB" id="9795560at2"/>
<evidence type="ECO:0008006" key="3">
    <source>
        <dbReference type="Google" id="ProtNLM"/>
    </source>
</evidence>
<organism evidence="1 2">
    <name type="scientific">Cereibacter changlensis JA139</name>
    <dbReference type="NCBI Taxonomy" id="1188249"/>
    <lineage>
        <taxon>Bacteria</taxon>
        <taxon>Pseudomonadati</taxon>
        <taxon>Pseudomonadota</taxon>
        <taxon>Alphaproteobacteria</taxon>
        <taxon>Rhodobacterales</taxon>
        <taxon>Paracoccaceae</taxon>
        <taxon>Cereibacter</taxon>
    </lineage>
</organism>
<evidence type="ECO:0000313" key="1">
    <source>
        <dbReference type="EMBL" id="PTE21335.1"/>
    </source>
</evidence>
<accession>A0A2T4JTV9</accession>
<dbReference type="AlphaFoldDB" id="A0A2T4JTV9"/>
<name>A0A2T4JTV9_9RHOB</name>
<evidence type="ECO:0000313" key="2">
    <source>
        <dbReference type="Proteomes" id="UP000241010"/>
    </source>
</evidence>
<dbReference type="Pfam" id="PF11185">
    <property type="entry name" value="DUF2971"/>
    <property type="match status" value="1"/>
</dbReference>
<sequence>MSAVEPEQLHHYCSPSTFLSIVLRKQFWLTSLTQSNDHAEGIWCLQQWLNAYQTKNHNLTYERRGAKEAAIASMRDHVALGACFSEERDLLSQWRGYAADGAGFSLTFRTHSLSRISRENRDGKALLDRVRYGQSDRSFLQAAFSDLYQAFRKDAQSYAESNGTGSMSIDNSIESRSLKREAVTKLFLFKDGSFSEEKEWRILSVCPPQEISGLEYRELRNVISPFLRLDFPPSSLTAVTLGPTNKTPDEIVKQLLYTNGFDCQVHRSRTPYQSR</sequence>